<sequence>MKYGYDQNSTLRNLSMKDTTTSRKKEFETDNSNMRSNIVIEETARMDIDDENRFKNEENA</sequence>
<keyword evidence="3" id="KW-1185">Reference proteome</keyword>
<organism evidence="2 3">
    <name type="scientific">Cyclotella cryptica</name>
    <dbReference type="NCBI Taxonomy" id="29204"/>
    <lineage>
        <taxon>Eukaryota</taxon>
        <taxon>Sar</taxon>
        <taxon>Stramenopiles</taxon>
        <taxon>Ochrophyta</taxon>
        <taxon>Bacillariophyta</taxon>
        <taxon>Coscinodiscophyceae</taxon>
        <taxon>Thalassiosirophycidae</taxon>
        <taxon>Stephanodiscales</taxon>
        <taxon>Stephanodiscaceae</taxon>
        <taxon>Cyclotella</taxon>
    </lineage>
</organism>
<comment type="caution">
    <text evidence="2">The sequence shown here is derived from an EMBL/GenBank/DDBJ whole genome shotgun (WGS) entry which is preliminary data.</text>
</comment>
<reference evidence="2 3" key="1">
    <citation type="journal article" date="2020" name="G3 (Bethesda)">
        <title>Improved Reference Genome for Cyclotella cryptica CCMP332, a Model for Cell Wall Morphogenesis, Salinity Adaptation, and Lipid Production in Diatoms (Bacillariophyta).</title>
        <authorList>
            <person name="Roberts W.R."/>
            <person name="Downey K.M."/>
            <person name="Ruck E.C."/>
            <person name="Traller J.C."/>
            <person name="Alverson A.J."/>
        </authorList>
    </citation>
    <scope>NUCLEOTIDE SEQUENCE [LARGE SCALE GENOMIC DNA]</scope>
    <source>
        <strain evidence="2 3">CCMP332</strain>
    </source>
</reference>
<evidence type="ECO:0000256" key="1">
    <source>
        <dbReference type="SAM" id="MobiDB-lite"/>
    </source>
</evidence>
<protein>
    <submittedName>
        <fullName evidence="2">Uncharacterized protein</fullName>
    </submittedName>
</protein>
<evidence type="ECO:0000313" key="2">
    <source>
        <dbReference type="EMBL" id="KAL3783013.1"/>
    </source>
</evidence>
<gene>
    <name evidence="2" type="ORF">HJC23_010120</name>
</gene>
<dbReference type="EMBL" id="JABMIG020000270">
    <property type="protein sequence ID" value="KAL3783013.1"/>
    <property type="molecule type" value="Genomic_DNA"/>
</dbReference>
<accession>A0ABD3P546</accession>
<name>A0ABD3P546_9STRA</name>
<feature type="region of interest" description="Disordered" evidence="1">
    <location>
        <begin position="1"/>
        <end position="29"/>
    </location>
</feature>
<feature type="compositionally biased region" description="Polar residues" evidence="1">
    <location>
        <begin position="1"/>
        <end position="19"/>
    </location>
</feature>
<proteinExistence type="predicted"/>
<dbReference type="Proteomes" id="UP001516023">
    <property type="component" value="Unassembled WGS sequence"/>
</dbReference>
<evidence type="ECO:0000313" key="3">
    <source>
        <dbReference type="Proteomes" id="UP001516023"/>
    </source>
</evidence>
<dbReference type="AlphaFoldDB" id="A0ABD3P546"/>